<dbReference type="GO" id="GO:0005829">
    <property type="term" value="C:cytosol"/>
    <property type="evidence" value="ECO:0007669"/>
    <property type="project" value="TreeGrafter"/>
</dbReference>
<dbReference type="NCBIfam" id="NF037959">
    <property type="entry name" value="MFS_SpdSyn"/>
    <property type="match status" value="1"/>
</dbReference>
<feature type="binding site" evidence="6">
    <location>
        <position position="108"/>
    </location>
    <ligand>
        <name>S-methyl-5'-thioadenosine</name>
        <dbReference type="ChEBI" id="CHEBI:17509"/>
    </ligand>
</feature>
<feature type="binding site" evidence="6">
    <location>
        <begin position="157"/>
        <end position="160"/>
    </location>
    <ligand>
        <name>spermidine</name>
        <dbReference type="ChEBI" id="CHEBI:57834"/>
    </ligand>
</feature>
<dbReference type="UniPathway" id="UPA00248">
    <property type="reaction ID" value="UER00314"/>
</dbReference>
<keyword evidence="2" id="KW-0963">Cytoplasm</keyword>
<dbReference type="InterPro" id="IPR030374">
    <property type="entry name" value="PABS"/>
</dbReference>
<feature type="binding site" evidence="6">
    <location>
        <position position="64"/>
    </location>
    <ligand>
        <name>spermidine</name>
        <dbReference type="ChEBI" id="CHEBI:57834"/>
    </ligand>
</feature>
<dbReference type="InterPro" id="IPR037163">
    <property type="entry name" value="Spermidine_synt_N_sf"/>
</dbReference>
<evidence type="ECO:0000313" key="12">
    <source>
        <dbReference type="Proteomes" id="UP000189810"/>
    </source>
</evidence>
<evidence type="ECO:0000256" key="9">
    <source>
        <dbReference type="RuleBase" id="RU003837"/>
    </source>
</evidence>
<evidence type="ECO:0000256" key="7">
    <source>
        <dbReference type="PROSITE-ProRule" id="PRU00354"/>
    </source>
</evidence>
<dbReference type="GO" id="GO:0004766">
    <property type="term" value="F:spermidine synthase activity"/>
    <property type="evidence" value="ECO:0007669"/>
    <property type="project" value="UniProtKB-UniRule"/>
</dbReference>
<gene>
    <name evidence="6" type="primary">speE</name>
    <name evidence="11" type="ORF">SAMN05444391_1260</name>
</gene>
<dbReference type="Proteomes" id="UP000189810">
    <property type="component" value="Chromosome I"/>
</dbReference>
<comment type="function">
    <text evidence="6">Catalyzes the irreversible transfer of a propylamine group from the amino donor S-adenosylmethioninamine (decarboxy-AdoMet) to putrescine (1,4-diaminobutane) to yield spermidine.</text>
</comment>
<feature type="domain" description="PABS" evidence="10">
    <location>
        <begin position="3"/>
        <end position="237"/>
    </location>
</feature>
<dbReference type="InterPro" id="IPR001045">
    <property type="entry name" value="Spermi_synthase"/>
</dbReference>
<keyword evidence="5 6" id="KW-0620">Polyamine biosynthesis</keyword>
<dbReference type="CDD" id="cd02440">
    <property type="entry name" value="AdoMet_MTases"/>
    <property type="match status" value="1"/>
</dbReference>
<name>A0A1M6T1S8_9AQUI</name>
<evidence type="ECO:0000313" key="11">
    <source>
        <dbReference type="EMBL" id="SHK50859.1"/>
    </source>
</evidence>
<organism evidence="11 12">
    <name type="scientific">Thermocrinis minervae</name>
    <dbReference type="NCBI Taxonomy" id="381751"/>
    <lineage>
        <taxon>Bacteria</taxon>
        <taxon>Pseudomonadati</taxon>
        <taxon>Aquificota</taxon>
        <taxon>Aquificia</taxon>
        <taxon>Aquificales</taxon>
        <taxon>Aquificaceae</taxon>
        <taxon>Thermocrinis</taxon>
    </lineage>
</organism>
<accession>A0A1M6T1S8</accession>
<comment type="similarity">
    <text evidence="1 6 8">Belongs to the spermidine/spermine synthase family.</text>
</comment>
<comment type="caution">
    <text evidence="6">Lacks conserved residue(s) required for the propagation of feature annotation.</text>
</comment>
<dbReference type="RefSeq" id="WP_079654362.1">
    <property type="nucleotide sequence ID" value="NZ_LT670846.1"/>
</dbReference>
<feature type="binding site" evidence="6">
    <location>
        <position position="33"/>
    </location>
    <ligand>
        <name>S-methyl-5'-thioadenosine</name>
        <dbReference type="ChEBI" id="CHEBI:17509"/>
    </ligand>
</feature>
<dbReference type="Pfam" id="PF01564">
    <property type="entry name" value="Spermine_synth"/>
    <property type="match status" value="1"/>
</dbReference>
<dbReference type="AlphaFoldDB" id="A0A1M6T1S8"/>
<evidence type="ECO:0000256" key="3">
    <source>
        <dbReference type="ARBA" id="ARBA00022679"/>
    </source>
</evidence>
<comment type="subunit">
    <text evidence="6">Homodimer or homotetramer.</text>
</comment>
<dbReference type="NCBIfam" id="NF002010">
    <property type="entry name" value="PRK00811.1"/>
    <property type="match status" value="1"/>
</dbReference>
<feature type="active site" description="Proton acceptor" evidence="6 7">
    <location>
        <position position="157"/>
    </location>
</feature>
<keyword evidence="3 6" id="KW-0808">Transferase</keyword>
<evidence type="ECO:0000256" key="5">
    <source>
        <dbReference type="ARBA" id="ARBA00023115"/>
    </source>
</evidence>
<dbReference type="InterPro" id="IPR029063">
    <property type="entry name" value="SAM-dependent_MTases_sf"/>
</dbReference>
<keyword evidence="12" id="KW-1185">Reference proteome</keyword>
<dbReference type="PANTHER" id="PTHR11558:SF11">
    <property type="entry name" value="SPERMIDINE SYNTHASE"/>
    <property type="match status" value="1"/>
</dbReference>
<dbReference type="HAMAP" id="MF_00198">
    <property type="entry name" value="Spermidine_synth"/>
    <property type="match status" value="1"/>
</dbReference>
<dbReference type="Pfam" id="PF17284">
    <property type="entry name" value="Spermine_synt_N"/>
    <property type="match status" value="1"/>
</dbReference>
<evidence type="ECO:0000259" key="10">
    <source>
        <dbReference type="PROSITE" id="PS51006"/>
    </source>
</evidence>
<dbReference type="InterPro" id="IPR035246">
    <property type="entry name" value="Spermidine_synt_N"/>
</dbReference>
<comment type="pathway">
    <text evidence="6">Amine and polyamine biosynthesis; spermidine biosynthesis; spermidine from putrescine: step 1/1.</text>
</comment>
<feature type="binding site" evidence="6">
    <location>
        <position position="88"/>
    </location>
    <ligand>
        <name>spermidine</name>
        <dbReference type="ChEBI" id="CHEBI:57834"/>
    </ligand>
</feature>
<reference evidence="11 12" key="1">
    <citation type="submission" date="2016-11" db="EMBL/GenBank/DDBJ databases">
        <authorList>
            <person name="Jaros S."/>
            <person name="Januszkiewicz K."/>
            <person name="Wedrychowicz H."/>
        </authorList>
    </citation>
    <scope>NUCLEOTIDE SEQUENCE [LARGE SCALE GENOMIC DNA]</scope>
    <source>
        <strain evidence="11 12">DSM 19557</strain>
    </source>
</reference>
<protein>
    <recommendedName>
        <fullName evidence="6">Polyamine aminopropyltransferase</fullName>
    </recommendedName>
    <alternativeName>
        <fullName evidence="6">Putrescine aminopropyltransferase</fullName>
        <shortName evidence="6">PAPT</shortName>
    </alternativeName>
    <alternativeName>
        <fullName evidence="6">Spermidine synthase</fullName>
        <shortName evidence="6">SPDS</shortName>
        <shortName evidence="6">SPDSY</shortName>
        <ecNumber evidence="6">2.5.1.16</ecNumber>
    </alternativeName>
</protein>
<comment type="catalytic activity">
    <reaction evidence="6 9">
        <text>S-adenosyl 3-(methylsulfanyl)propylamine + putrescine = S-methyl-5'-thioadenosine + spermidine + H(+)</text>
        <dbReference type="Rhea" id="RHEA:12721"/>
        <dbReference type="ChEBI" id="CHEBI:15378"/>
        <dbReference type="ChEBI" id="CHEBI:17509"/>
        <dbReference type="ChEBI" id="CHEBI:57443"/>
        <dbReference type="ChEBI" id="CHEBI:57834"/>
        <dbReference type="ChEBI" id="CHEBI:326268"/>
        <dbReference type="EC" id="2.5.1.16"/>
    </reaction>
</comment>
<dbReference type="EMBL" id="LT670846">
    <property type="protein sequence ID" value="SHK50859.1"/>
    <property type="molecule type" value="Genomic_DNA"/>
</dbReference>
<dbReference type="NCBIfam" id="TIGR00417">
    <property type="entry name" value="speE"/>
    <property type="match status" value="1"/>
</dbReference>
<dbReference type="PANTHER" id="PTHR11558">
    <property type="entry name" value="SPERMIDINE/SPERMINE SYNTHASE"/>
    <property type="match status" value="1"/>
</dbReference>
<dbReference type="Gene3D" id="2.30.140.10">
    <property type="entry name" value="Spermidine synthase, tetramerisation domain"/>
    <property type="match status" value="1"/>
</dbReference>
<keyword evidence="4 6" id="KW-0745">Spermidine biosynthesis</keyword>
<evidence type="ECO:0000256" key="2">
    <source>
        <dbReference type="ARBA" id="ARBA00022490"/>
    </source>
</evidence>
<dbReference type="GO" id="GO:0008295">
    <property type="term" value="P:spermidine biosynthetic process"/>
    <property type="evidence" value="ECO:0007669"/>
    <property type="project" value="UniProtKB-UniRule"/>
</dbReference>
<evidence type="ECO:0000256" key="4">
    <source>
        <dbReference type="ARBA" id="ARBA00023066"/>
    </source>
</evidence>
<dbReference type="STRING" id="381751.SAMN05444391_1260"/>
<evidence type="ECO:0000256" key="8">
    <source>
        <dbReference type="RuleBase" id="RU003836"/>
    </source>
</evidence>
<dbReference type="Gene3D" id="3.40.50.150">
    <property type="entry name" value="Vaccinia Virus protein VP39"/>
    <property type="match status" value="1"/>
</dbReference>
<dbReference type="PROSITE" id="PS51006">
    <property type="entry name" value="PABS_2"/>
    <property type="match status" value="1"/>
</dbReference>
<proteinExistence type="inferred from homology"/>
<dbReference type="SUPFAM" id="SSF53335">
    <property type="entry name" value="S-adenosyl-L-methionine-dependent methyltransferases"/>
    <property type="match status" value="1"/>
</dbReference>
<dbReference type="OrthoDB" id="9793120at2"/>
<dbReference type="InterPro" id="IPR030373">
    <property type="entry name" value="PABS_CS"/>
</dbReference>
<dbReference type="FunFam" id="2.30.140.10:FF:000023">
    <property type="entry name" value="Polyamine aminopropyltransferase 1"/>
    <property type="match status" value="1"/>
</dbReference>
<evidence type="ECO:0000256" key="6">
    <source>
        <dbReference type="HAMAP-Rule" id="MF_00198"/>
    </source>
</evidence>
<dbReference type="EC" id="2.5.1.16" evidence="6"/>
<evidence type="ECO:0000256" key="1">
    <source>
        <dbReference type="ARBA" id="ARBA00007867"/>
    </source>
</evidence>
<sequence length="280" mass="32426">MVDVFFIERDPYAPIRHVYPVSQVLYQGKSQFQEIMVLESPFFGKVLVLDGVAQCDERFEYIYHEFMAHVPLYAHPNPQDVLIIGGGDGGVLREVLKHPEVKRAVLVDIDKEVIEVSKRFFPTMSVAFQDPRVLVLNEDGYKYIQDCEKEFDVIIVDSTDPVGFAHVLTTEEFFRYVYNALKDDGIYVGQTESLHYHIEIVRRVQKSLHKVFPIVDMYTAVIPGYAGYWWTMSVGSKVHDPREPKRPVSVQAKLYSEDMHRYAFLPKSFYQKVLSGEYNP</sequence>
<feature type="binding site" evidence="6">
    <location>
        <begin position="139"/>
        <end position="140"/>
    </location>
    <ligand>
        <name>S-methyl-5'-thioadenosine</name>
        <dbReference type="ChEBI" id="CHEBI:17509"/>
    </ligand>
</feature>
<dbReference type="PROSITE" id="PS01330">
    <property type="entry name" value="PABS_1"/>
    <property type="match status" value="1"/>
</dbReference>